<feature type="region of interest" description="Disordered" evidence="1">
    <location>
        <begin position="36"/>
        <end position="75"/>
    </location>
</feature>
<keyword evidence="3" id="KW-1185">Reference proteome</keyword>
<evidence type="ECO:0000313" key="3">
    <source>
        <dbReference type="Proteomes" id="UP001501231"/>
    </source>
</evidence>
<dbReference type="EMBL" id="BAAARW010000030">
    <property type="protein sequence ID" value="GAA2446234.1"/>
    <property type="molecule type" value="Genomic_DNA"/>
</dbReference>
<reference evidence="2 3" key="1">
    <citation type="journal article" date="2019" name="Int. J. Syst. Evol. Microbiol.">
        <title>The Global Catalogue of Microorganisms (GCM) 10K type strain sequencing project: providing services to taxonomists for standard genome sequencing and annotation.</title>
        <authorList>
            <consortium name="The Broad Institute Genomics Platform"/>
            <consortium name="The Broad Institute Genome Sequencing Center for Infectious Disease"/>
            <person name="Wu L."/>
            <person name="Ma J."/>
        </authorList>
    </citation>
    <scope>NUCLEOTIDE SEQUENCE [LARGE SCALE GENOMIC DNA]</scope>
    <source>
        <strain evidence="2 3">JCM 3325</strain>
    </source>
</reference>
<feature type="compositionally biased region" description="Low complexity" evidence="1">
    <location>
        <begin position="56"/>
        <end position="66"/>
    </location>
</feature>
<comment type="caution">
    <text evidence="2">The sequence shown here is derived from an EMBL/GenBank/DDBJ whole genome shotgun (WGS) entry which is preliminary data.</text>
</comment>
<accession>A0ABN3K1P2</accession>
<protein>
    <submittedName>
        <fullName evidence="2">Uncharacterized protein</fullName>
    </submittedName>
</protein>
<gene>
    <name evidence="2" type="ORF">GCM10010191_74010</name>
</gene>
<proteinExistence type="predicted"/>
<evidence type="ECO:0000256" key="1">
    <source>
        <dbReference type="SAM" id="MobiDB-lite"/>
    </source>
</evidence>
<dbReference type="Proteomes" id="UP001501231">
    <property type="component" value="Unassembled WGS sequence"/>
</dbReference>
<organism evidence="2 3">
    <name type="scientific">Actinomadura vinacea</name>
    <dbReference type="NCBI Taxonomy" id="115336"/>
    <lineage>
        <taxon>Bacteria</taxon>
        <taxon>Bacillati</taxon>
        <taxon>Actinomycetota</taxon>
        <taxon>Actinomycetes</taxon>
        <taxon>Streptosporangiales</taxon>
        <taxon>Thermomonosporaceae</taxon>
        <taxon>Actinomadura</taxon>
    </lineage>
</organism>
<name>A0ABN3K1P2_9ACTN</name>
<evidence type="ECO:0000313" key="2">
    <source>
        <dbReference type="EMBL" id="GAA2446234.1"/>
    </source>
</evidence>
<sequence>MVAAIPAAIWTINLRVYFLPSGSIMMIWEPVTLGSAESGGNEFRPDGEAAGDGDPGDALAEVAPGAGADGDGAGGLALIGSSSQAAVPSSPIPREATNSRVATFLIAIPHGA</sequence>